<organism evidence="2">
    <name type="scientific">marine metagenome</name>
    <dbReference type="NCBI Taxonomy" id="408172"/>
    <lineage>
        <taxon>unclassified sequences</taxon>
        <taxon>metagenomes</taxon>
        <taxon>ecological metagenomes</taxon>
    </lineage>
</organism>
<dbReference type="EMBL" id="UINC01014540">
    <property type="protein sequence ID" value="SVA61953.1"/>
    <property type="molecule type" value="Genomic_DNA"/>
</dbReference>
<feature type="region of interest" description="Disordered" evidence="1">
    <location>
        <begin position="28"/>
        <end position="66"/>
    </location>
</feature>
<proteinExistence type="predicted"/>
<gene>
    <name evidence="2" type="ORF">METZ01_LOCUS114807</name>
</gene>
<reference evidence="2" key="1">
    <citation type="submission" date="2018-05" db="EMBL/GenBank/DDBJ databases">
        <authorList>
            <person name="Lanie J.A."/>
            <person name="Ng W.-L."/>
            <person name="Kazmierczak K.M."/>
            <person name="Andrzejewski T.M."/>
            <person name="Davidsen T.M."/>
            <person name="Wayne K.J."/>
            <person name="Tettelin H."/>
            <person name="Glass J.I."/>
            <person name="Rusch D."/>
            <person name="Podicherti R."/>
            <person name="Tsui H.-C.T."/>
            <person name="Winkler M.E."/>
        </authorList>
    </citation>
    <scope>NUCLEOTIDE SEQUENCE</scope>
</reference>
<protein>
    <submittedName>
        <fullName evidence="2">Uncharacterized protein</fullName>
    </submittedName>
</protein>
<name>A0A381XCH9_9ZZZZ</name>
<sequence>VEPEADSGRNRGDRCPVAVTVRHQGHPVEVGAPGQVGGPGEVPVGDDDRFESCVGQGRHTGGHGPVQARLVDLDYGRSEGRRPGGHLIVVTDHRYRQRRRRCHHRFGHSPGQGRAGVGVEHLFQPDFGVGERLHGDQYGDRCGHRGGV</sequence>
<evidence type="ECO:0000256" key="1">
    <source>
        <dbReference type="SAM" id="MobiDB-lite"/>
    </source>
</evidence>
<evidence type="ECO:0000313" key="2">
    <source>
        <dbReference type="EMBL" id="SVA61953.1"/>
    </source>
</evidence>
<accession>A0A381XCH9</accession>
<dbReference type="AlphaFoldDB" id="A0A381XCH9"/>
<feature type="non-terminal residue" evidence="2">
    <location>
        <position position="1"/>
    </location>
</feature>